<dbReference type="NCBIfam" id="TIGR00904">
    <property type="entry name" value="mreB"/>
    <property type="match status" value="1"/>
</dbReference>
<dbReference type="GO" id="GO:0005737">
    <property type="term" value="C:cytoplasm"/>
    <property type="evidence" value="ECO:0007669"/>
    <property type="project" value="UniProtKB-SubCell"/>
</dbReference>
<dbReference type="Proteomes" id="UP000528322">
    <property type="component" value="Unassembled WGS sequence"/>
</dbReference>
<keyword evidence="8" id="KW-1185">Reference proteome</keyword>
<comment type="caution">
    <text evidence="7">The sequence shown here is derived from an EMBL/GenBank/DDBJ whole genome shotgun (WGS) entry which is preliminary data.</text>
</comment>
<keyword evidence="2 6" id="KW-0547">Nucleotide-binding</keyword>
<organism evidence="7 8">
    <name type="scientific">Desulfurispira natronophila</name>
    <dbReference type="NCBI Taxonomy" id="682562"/>
    <lineage>
        <taxon>Bacteria</taxon>
        <taxon>Pseudomonadati</taxon>
        <taxon>Chrysiogenota</taxon>
        <taxon>Chrysiogenia</taxon>
        <taxon>Chrysiogenales</taxon>
        <taxon>Chrysiogenaceae</taxon>
        <taxon>Desulfurispira</taxon>
    </lineage>
</organism>
<evidence type="ECO:0000313" key="8">
    <source>
        <dbReference type="Proteomes" id="UP000528322"/>
    </source>
</evidence>
<dbReference type="SUPFAM" id="SSF53067">
    <property type="entry name" value="Actin-like ATPase domain"/>
    <property type="match status" value="2"/>
</dbReference>
<dbReference type="InterPro" id="IPR043129">
    <property type="entry name" value="ATPase_NBD"/>
</dbReference>
<evidence type="ECO:0000313" key="7">
    <source>
        <dbReference type="EMBL" id="MBB5022192.1"/>
    </source>
</evidence>
<feature type="binding site" evidence="6">
    <location>
        <begin position="211"/>
        <end position="214"/>
    </location>
    <ligand>
        <name>ATP</name>
        <dbReference type="ChEBI" id="CHEBI:30616"/>
    </ligand>
</feature>
<protein>
    <recommendedName>
        <fullName evidence="6">Cell shape-determining protein MreB</fullName>
    </recommendedName>
</protein>
<feature type="binding site" evidence="6">
    <location>
        <begin position="19"/>
        <end position="21"/>
    </location>
    <ligand>
        <name>ATP</name>
        <dbReference type="ChEBI" id="CHEBI:30616"/>
    </ligand>
</feature>
<comment type="subcellular location">
    <subcellularLocation>
        <location evidence="6">Cytoplasm</location>
    </subcellularLocation>
    <text evidence="6">Membrane-associated.</text>
</comment>
<evidence type="ECO:0000256" key="5">
    <source>
        <dbReference type="ARBA" id="ARBA00023458"/>
    </source>
</evidence>
<dbReference type="HAMAP" id="MF_02207">
    <property type="entry name" value="MreB"/>
    <property type="match status" value="1"/>
</dbReference>
<dbReference type="Gene3D" id="3.30.420.40">
    <property type="match status" value="2"/>
</dbReference>
<comment type="similarity">
    <text evidence="5 6">Belongs to the FtsA/MreB family.</text>
</comment>
<dbReference type="AlphaFoldDB" id="A0A7W7Y558"/>
<dbReference type="NCBIfam" id="NF010539">
    <property type="entry name" value="PRK13927.1"/>
    <property type="match status" value="1"/>
</dbReference>
<dbReference type="PANTHER" id="PTHR42749">
    <property type="entry name" value="CELL SHAPE-DETERMINING PROTEIN MREB"/>
    <property type="match status" value="1"/>
</dbReference>
<dbReference type="PANTHER" id="PTHR42749:SF1">
    <property type="entry name" value="CELL SHAPE-DETERMINING PROTEIN MREB"/>
    <property type="match status" value="1"/>
</dbReference>
<comment type="function">
    <text evidence="6">Forms membrane-associated dynamic filaments that are essential for cell shape determination. Acts by regulating cell wall synthesis and cell elongation, and thus cell shape. A feedback loop between cell geometry and MreB localization may maintain elongated cell shape by targeting cell wall growth to regions of negative cell wall curvature.</text>
</comment>
<dbReference type="GO" id="GO:0000902">
    <property type="term" value="P:cell morphogenesis"/>
    <property type="evidence" value="ECO:0007669"/>
    <property type="project" value="InterPro"/>
</dbReference>
<dbReference type="PRINTS" id="PR01652">
    <property type="entry name" value="SHAPEPROTEIN"/>
</dbReference>
<dbReference type="EMBL" id="JACHID010000008">
    <property type="protein sequence ID" value="MBB5022192.1"/>
    <property type="molecule type" value="Genomic_DNA"/>
</dbReference>
<dbReference type="InterPro" id="IPR056546">
    <property type="entry name" value="MreB_MamK-like"/>
</dbReference>
<gene>
    <name evidence="6" type="primary">mreB</name>
    <name evidence="7" type="ORF">HNR37_001520</name>
</gene>
<comment type="subunit">
    <text evidence="6">Forms polymers.</text>
</comment>
<evidence type="ECO:0000256" key="6">
    <source>
        <dbReference type="HAMAP-Rule" id="MF_02207"/>
    </source>
</evidence>
<feature type="binding site" evidence="6">
    <location>
        <begin position="291"/>
        <end position="294"/>
    </location>
    <ligand>
        <name>ATP</name>
        <dbReference type="ChEBI" id="CHEBI:30616"/>
    </ligand>
</feature>
<dbReference type="RefSeq" id="WP_183732257.1">
    <property type="nucleotide sequence ID" value="NZ_JACHID010000008.1"/>
</dbReference>
<dbReference type="GO" id="GO:0005524">
    <property type="term" value="F:ATP binding"/>
    <property type="evidence" value="ECO:0007669"/>
    <property type="project" value="UniProtKB-KW"/>
</dbReference>
<dbReference type="CDD" id="cd10225">
    <property type="entry name" value="ASKHA_NBD_MreB-like"/>
    <property type="match status" value="1"/>
</dbReference>
<reference evidence="7 8" key="1">
    <citation type="submission" date="2020-08" db="EMBL/GenBank/DDBJ databases">
        <title>Genomic Encyclopedia of Type Strains, Phase IV (KMG-IV): sequencing the most valuable type-strain genomes for metagenomic binning, comparative biology and taxonomic classification.</title>
        <authorList>
            <person name="Goeker M."/>
        </authorList>
    </citation>
    <scope>NUCLEOTIDE SEQUENCE [LARGE SCALE GENOMIC DNA]</scope>
    <source>
        <strain evidence="7 8">DSM 22071</strain>
    </source>
</reference>
<feature type="binding site" evidence="6">
    <location>
        <begin position="163"/>
        <end position="165"/>
    </location>
    <ligand>
        <name>ATP</name>
        <dbReference type="ChEBI" id="CHEBI:30616"/>
    </ligand>
</feature>
<dbReference type="GO" id="GO:0008360">
    <property type="term" value="P:regulation of cell shape"/>
    <property type="evidence" value="ECO:0007669"/>
    <property type="project" value="UniProtKB-UniRule"/>
</dbReference>
<name>A0A7W7Y558_9BACT</name>
<keyword evidence="4 6" id="KW-0133">Cell shape</keyword>
<sequence length="340" mass="37056">MFRFFKRFFSKDMAMDLGTANTLIFCKGKGIVLNEPSVVAMDRYSGEVLAWGLEAKRMLGRTNREIEVIRPLKDGVIANFDVTNKMMRKMLESAYNRAHLVHPRMIICVPAGITSVEKRAVIDAAEQSGARDCYLIEEPMAAAIGAGLPISEPVGSMIVDIGGGTTEVAVISLGGIAYSESVRVAGDEINEAIMRNLRLEHNLLIGENLAEQVKIAIGSAHPLEQELTHMVKGRSVETGIPTAKEISSEHIRRTIREPVDVIVKTVLRALEKTSPELIADVADYGIVLTGGGALLRNLNVLLEKETGVNVIMADDPLTSVVRGTGWALEDMALYKDVFVN</sequence>
<keyword evidence="1 6" id="KW-0963">Cytoplasm</keyword>
<dbReference type="InterPro" id="IPR004753">
    <property type="entry name" value="MreB"/>
</dbReference>
<evidence type="ECO:0000256" key="4">
    <source>
        <dbReference type="ARBA" id="ARBA00022960"/>
    </source>
</evidence>
<evidence type="ECO:0000256" key="3">
    <source>
        <dbReference type="ARBA" id="ARBA00022840"/>
    </source>
</evidence>
<accession>A0A7W7Y558</accession>
<proteinExistence type="inferred from homology"/>
<keyword evidence="3 6" id="KW-0067">ATP-binding</keyword>
<evidence type="ECO:0000256" key="2">
    <source>
        <dbReference type="ARBA" id="ARBA00022741"/>
    </source>
</evidence>
<evidence type="ECO:0000256" key="1">
    <source>
        <dbReference type="ARBA" id="ARBA00022490"/>
    </source>
</evidence>
<dbReference type="Pfam" id="PF06723">
    <property type="entry name" value="MreB_Mbl"/>
    <property type="match status" value="1"/>
</dbReference>